<dbReference type="InterPro" id="IPR036388">
    <property type="entry name" value="WH-like_DNA-bd_sf"/>
</dbReference>
<dbReference type="InterPro" id="IPR051446">
    <property type="entry name" value="HTH_trans_reg/aminotransferase"/>
</dbReference>
<evidence type="ECO:0000256" key="2">
    <source>
        <dbReference type="ARBA" id="ARBA00022898"/>
    </source>
</evidence>
<evidence type="ECO:0000256" key="3">
    <source>
        <dbReference type="ARBA" id="ARBA00023015"/>
    </source>
</evidence>
<evidence type="ECO:0000256" key="5">
    <source>
        <dbReference type="ARBA" id="ARBA00023163"/>
    </source>
</evidence>
<dbReference type="CDD" id="cd07377">
    <property type="entry name" value="WHTH_GntR"/>
    <property type="match status" value="1"/>
</dbReference>
<proteinExistence type="inferred from homology"/>
<keyword evidence="8" id="KW-1185">Reference proteome</keyword>
<keyword evidence="2" id="KW-0663">Pyridoxal phosphate</keyword>
<comment type="caution">
    <text evidence="7">The sequence shown here is derived from an EMBL/GenBank/DDBJ whole genome shotgun (WGS) entry which is preliminary data.</text>
</comment>
<comment type="similarity">
    <text evidence="1">In the C-terminal section; belongs to the class-I pyridoxal-phosphate-dependent aminotransferase family.</text>
</comment>
<dbReference type="Gene3D" id="3.90.1150.10">
    <property type="entry name" value="Aspartate Aminotransferase, domain 1"/>
    <property type="match status" value="1"/>
</dbReference>
<dbReference type="InterPro" id="IPR036390">
    <property type="entry name" value="WH_DNA-bd_sf"/>
</dbReference>
<evidence type="ECO:0000259" key="6">
    <source>
        <dbReference type="PROSITE" id="PS50949"/>
    </source>
</evidence>
<protein>
    <submittedName>
        <fullName evidence="7">PLP-dependent aminotransferase family protein</fullName>
    </submittedName>
</protein>
<dbReference type="EMBL" id="BAABDM010000004">
    <property type="protein sequence ID" value="GAA4097891.1"/>
    <property type="molecule type" value="Genomic_DNA"/>
</dbReference>
<organism evidence="7 8">
    <name type="scientific">Zhongshania borealis</name>
    <dbReference type="NCBI Taxonomy" id="889488"/>
    <lineage>
        <taxon>Bacteria</taxon>
        <taxon>Pseudomonadati</taxon>
        <taxon>Pseudomonadota</taxon>
        <taxon>Gammaproteobacteria</taxon>
        <taxon>Cellvibrionales</taxon>
        <taxon>Spongiibacteraceae</taxon>
        <taxon>Zhongshania</taxon>
    </lineage>
</organism>
<dbReference type="SUPFAM" id="SSF53383">
    <property type="entry name" value="PLP-dependent transferases"/>
    <property type="match status" value="1"/>
</dbReference>
<evidence type="ECO:0000313" key="7">
    <source>
        <dbReference type="EMBL" id="GAA4097891.1"/>
    </source>
</evidence>
<evidence type="ECO:0000256" key="4">
    <source>
        <dbReference type="ARBA" id="ARBA00023125"/>
    </source>
</evidence>
<name>A0ABP7WVN4_9GAMM</name>
<dbReference type="InterPro" id="IPR000524">
    <property type="entry name" value="Tscrpt_reg_HTH_GntR"/>
</dbReference>
<gene>
    <name evidence="7" type="ORF">GCM10022414_23340</name>
</gene>
<dbReference type="InterPro" id="IPR004839">
    <property type="entry name" value="Aminotransferase_I/II_large"/>
</dbReference>
<dbReference type="SUPFAM" id="SSF46785">
    <property type="entry name" value="Winged helix' DNA-binding domain"/>
    <property type="match status" value="1"/>
</dbReference>
<keyword evidence="4" id="KW-0238">DNA-binding</keyword>
<dbReference type="CDD" id="cd00609">
    <property type="entry name" value="AAT_like"/>
    <property type="match status" value="1"/>
</dbReference>
<keyword evidence="7" id="KW-0808">Transferase</keyword>
<dbReference type="GO" id="GO:0008483">
    <property type="term" value="F:transaminase activity"/>
    <property type="evidence" value="ECO:0007669"/>
    <property type="project" value="UniProtKB-KW"/>
</dbReference>
<keyword evidence="3" id="KW-0805">Transcription regulation</keyword>
<dbReference type="PROSITE" id="PS50949">
    <property type="entry name" value="HTH_GNTR"/>
    <property type="match status" value="1"/>
</dbReference>
<dbReference type="PANTHER" id="PTHR46577">
    <property type="entry name" value="HTH-TYPE TRANSCRIPTIONAL REGULATORY PROTEIN GABR"/>
    <property type="match status" value="1"/>
</dbReference>
<dbReference type="Proteomes" id="UP001500392">
    <property type="component" value="Unassembled WGS sequence"/>
</dbReference>
<sequence length="473" mass="51811">MPPRYRQVASDIAAHIEQGRLTSGDKLPGVRQASSRYKVSMSTALAAYRYLEQEQYIEARPRSGFYIKARFETAIPRPRESRPNSTPALVNNQQRVMQVITAANQPGILRLGATVPDASFLPVAALERALASAARHPHSRGNGYEFPPGYLGLRQQLANRMNKLGCSLHADDITITQGCQEALYLALKVSCKAGDIVALESPLFYGLLQIIDSLGLQALEIPTDPQQGISLSALQLAIEKWPVKACIVVTNFSNPIGASLNDEHKRELVAMLSAAAIPLIEDDIYGELSFEGQRPGIAKRYDKSGDVLYCSSLSKSLSPGLRIGWIAGGKYREELNYQKFTLNAAGATIPQLAAERLLQSGEYDRHLHRMRAALATSTARIREALARHMPSGTQITQPRGGYALWLELPKQVDTLLLAEQALAKNISIAAGPLFTASEKYRHCLRISCACPWNLQLEQGLATLGELARAQCNQ</sequence>
<dbReference type="InterPro" id="IPR015424">
    <property type="entry name" value="PyrdxlP-dep_Trfase"/>
</dbReference>
<dbReference type="Pfam" id="PF00392">
    <property type="entry name" value="GntR"/>
    <property type="match status" value="1"/>
</dbReference>
<dbReference type="InterPro" id="IPR015421">
    <property type="entry name" value="PyrdxlP-dep_Trfase_major"/>
</dbReference>
<dbReference type="Pfam" id="PF00155">
    <property type="entry name" value="Aminotran_1_2"/>
    <property type="match status" value="1"/>
</dbReference>
<keyword evidence="7" id="KW-0032">Aminotransferase</keyword>
<keyword evidence="5" id="KW-0804">Transcription</keyword>
<dbReference type="RefSeq" id="WP_344936110.1">
    <property type="nucleotide sequence ID" value="NZ_BAABDM010000004.1"/>
</dbReference>
<accession>A0ABP7WVN4</accession>
<dbReference type="PANTHER" id="PTHR46577:SF2">
    <property type="entry name" value="TRANSCRIPTIONAL REGULATORY PROTEIN"/>
    <property type="match status" value="1"/>
</dbReference>
<evidence type="ECO:0000256" key="1">
    <source>
        <dbReference type="ARBA" id="ARBA00005384"/>
    </source>
</evidence>
<dbReference type="InterPro" id="IPR015422">
    <property type="entry name" value="PyrdxlP-dep_Trfase_small"/>
</dbReference>
<feature type="domain" description="HTH gntR-type" evidence="6">
    <location>
        <begin position="2"/>
        <end position="70"/>
    </location>
</feature>
<dbReference type="Gene3D" id="3.40.640.10">
    <property type="entry name" value="Type I PLP-dependent aspartate aminotransferase-like (Major domain)"/>
    <property type="match status" value="1"/>
</dbReference>
<reference evidence="8" key="1">
    <citation type="journal article" date="2019" name="Int. J. Syst. Evol. Microbiol.">
        <title>The Global Catalogue of Microorganisms (GCM) 10K type strain sequencing project: providing services to taxonomists for standard genome sequencing and annotation.</title>
        <authorList>
            <consortium name="The Broad Institute Genomics Platform"/>
            <consortium name="The Broad Institute Genome Sequencing Center for Infectious Disease"/>
            <person name="Wu L."/>
            <person name="Ma J."/>
        </authorList>
    </citation>
    <scope>NUCLEOTIDE SEQUENCE [LARGE SCALE GENOMIC DNA]</scope>
    <source>
        <strain evidence="8">JCM 17304</strain>
    </source>
</reference>
<dbReference type="Gene3D" id="1.10.10.10">
    <property type="entry name" value="Winged helix-like DNA-binding domain superfamily/Winged helix DNA-binding domain"/>
    <property type="match status" value="1"/>
</dbReference>
<evidence type="ECO:0000313" key="8">
    <source>
        <dbReference type="Proteomes" id="UP001500392"/>
    </source>
</evidence>
<dbReference type="SMART" id="SM00345">
    <property type="entry name" value="HTH_GNTR"/>
    <property type="match status" value="1"/>
</dbReference>